<gene>
    <name evidence="1" type="ORF">FSB64_23140</name>
</gene>
<sequence length="82" mass="9155">MRTAILPVSRTDTDMAQCTTAQGTDCRALSVFPSPHAICAAFSLVRQASLDIRHTPIVPPDGMRKLRRYALLKRYDLIAARR</sequence>
<dbReference type="Proteomes" id="UP000821598">
    <property type="component" value="Unassembled WGS sequence"/>
</dbReference>
<evidence type="ECO:0000313" key="1">
    <source>
        <dbReference type="EMBL" id="NVI06611.1"/>
    </source>
</evidence>
<dbReference type="RefSeq" id="WP_176367980.1">
    <property type="nucleotide sequence ID" value="NZ_VOMC01000025.1"/>
</dbReference>
<proteinExistence type="predicted"/>
<name>A0ABX2NQ75_9BURK</name>
<keyword evidence="2" id="KW-1185">Reference proteome</keyword>
<dbReference type="EMBL" id="VOMC01000025">
    <property type="protein sequence ID" value="NVI06611.1"/>
    <property type="molecule type" value="Genomic_DNA"/>
</dbReference>
<evidence type="ECO:0000313" key="2">
    <source>
        <dbReference type="Proteomes" id="UP000821598"/>
    </source>
</evidence>
<organism evidence="1 2">
    <name type="scientific">Paraburkholderia youngii</name>
    <dbReference type="NCBI Taxonomy" id="2782701"/>
    <lineage>
        <taxon>Bacteria</taxon>
        <taxon>Pseudomonadati</taxon>
        <taxon>Pseudomonadota</taxon>
        <taxon>Betaproteobacteria</taxon>
        <taxon>Burkholderiales</taxon>
        <taxon>Burkholderiaceae</taxon>
        <taxon>Paraburkholderia</taxon>
    </lineage>
</organism>
<reference evidence="1 2" key="1">
    <citation type="submission" date="2019-08" db="EMBL/GenBank/DDBJ databases">
        <title>Paraburkholderia simonii sp. nov. and P. youngii sp. nov. Brazilian and Mexican Mimosa-associated rhizobia.</title>
        <authorList>
            <person name="Mavima L."/>
            <person name="Beukes C.W."/>
            <person name="Palmer M."/>
            <person name="De Meyer S.E."/>
            <person name="James E.K."/>
            <person name="Maluk M."/>
            <person name="Avontuur J.R."/>
            <person name="Chan W.Y."/>
            <person name="Venter S.N."/>
            <person name="Steenkamp E.T."/>
        </authorList>
    </citation>
    <scope>NUCLEOTIDE SEQUENCE [LARGE SCALE GENOMIC DNA]</scope>
    <source>
        <strain evidence="1 2">JPY454</strain>
    </source>
</reference>
<accession>A0ABX2NQ75</accession>
<comment type="caution">
    <text evidence="1">The sequence shown here is derived from an EMBL/GenBank/DDBJ whole genome shotgun (WGS) entry which is preliminary data.</text>
</comment>
<protein>
    <submittedName>
        <fullName evidence="1">Uncharacterized protein</fullName>
    </submittedName>
</protein>